<evidence type="ECO:0008006" key="5">
    <source>
        <dbReference type="Google" id="ProtNLM"/>
    </source>
</evidence>
<accession>A0A9P8I3M2</accession>
<gene>
    <name evidence="3" type="ORF">FGG08_005138</name>
</gene>
<reference evidence="3" key="1">
    <citation type="submission" date="2021-03" db="EMBL/GenBank/DDBJ databases">
        <title>Comparative genomics and phylogenomic investigation of the class Geoglossomycetes provide insights into ecological specialization and systematics.</title>
        <authorList>
            <person name="Melie T."/>
            <person name="Pirro S."/>
            <person name="Miller A.N."/>
            <person name="Quandt A."/>
        </authorList>
    </citation>
    <scope>NUCLEOTIDE SEQUENCE</scope>
    <source>
        <strain evidence="3">GBOQ0MN5Z8</strain>
    </source>
</reference>
<dbReference type="OrthoDB" id="10603014at2759"/>
<sequence length="112" mass="11628">MRSALLSSIGGFFLLLAALCILAPSKISASPLALPGSDNGLIQRSAAAIGSEPLDLSRALQKRKGGKKGGSSSGKKKKFPKGAIVAIIIIVIIIIIAVLLFLWLKKRKAAGH</sequence>
<dbReference type="Proteomes" id="UP000698800">
    <property type="component" value="Unassembled WGS sequence"/>
</dbReference>
<comment type="caution">
    <text evidence="3">The sequence shown here is derived from an EMBL/GenBank/DDBJ whole genome shotgun (WGS) entry which is preliminary data.</text>
</comment>
<name>A0A9P8I3M2_9PEZI</name>
<evidence type="ECO:0000313" key="4">
    <source>
        <dbReference type="Proteomes" id="UP000698800"/>
    </source>
</evidence>
<feature type="signal peptide" evidence="2">
    <location>
        <begin position="1"/>
        <end position="29"/>
    </location>
</feature>
<keyword evidence="1" id="KW-0472">Membrane</keyword>
<evidence type="ECO:0000256" key="2">
    <source>
        <dbReference type="SAM" id="SignalP"/>
    </source>
</evidence>
<feature type="chain" id="PRO_5040482526" description="Transmembrane protein" evidence="2">
    <location>
        <begin position="30"/>
        <end position="112"/>
    </location>
</feature>
<keyword evidence="1" id="KW-0812">Transmembrane</keyword>
<feature type="transmembrane region" description="Helical" evidence="1">
    <location>
        <begin position="83"/>
        <end position="104"/>
    </location>
</feature>
<evidence type="ECO:0000256" key="1">
    <source>
        <dbReference type="SAM" id="Phobius"/>
    </source>
</evidence>
<keyword evidence="2" id="KW-0732">Signal</keyword>
<dbReference type="EMBL" id="JAGHQL010000116">
    <property type="protein sequence ID" value="KAH0538267.1"/>
    <property type="molecule type" value="Genomic_DNA"/>
</dbReference>
<protein>
    <recommendedName>
        <fullName evidence="5">Transmembrane protein</fullName>
    </recommendedName>
</protein>
<evidence type="ECO:0000313" key="3">
    <source>
        <dbReference type="EMBL" id="KAH0538267.1"/>
    </source>
</evidence>
<proteinExistence type="predicted"/>
<organism evidence="3 4">
    <name type="scientific">Glutinoglossum americanum</name>
    <dbReference type="NCBI Taxonomy" id="1670608"/>
    <lineage>
        <taxon>Eukaryota</taxon>
        <taxon>Fungi</taxon>
        <taxon>Dikarya</taxon>
        <taxon>Ascomycota</taxon>
        <taxon>Pezizomycotina</taxon>
        <taxon>Geoglossomycetes</taxon>
        <taxon>Geoglossales</taxon>
        <taxon>Geoglossaceae</taxon>
        <taxon>Glutinoglossum</taxon>
    </lineage>
</organism>
<dbReference type="AlphaFoldDB" id="A0A9P8I3M2"/>
<keyword evidence="4" id="KW-1185">Reference proteome</keyword>
<keyword evidence="1" id="KW-1133">Transmembrane helix</keyword>